<dbReference type="HOGENOM" id="CLU_008074_2_0_1"/>
<keyword evidence="4" id="KW-0472">Membrane</keyword>
<keyword evidence="8" id="KW-1185">Reference proteome</keyword>
<feature type="domain" description="LicD/FKTN/FKRP nucleotidyltransferase" evidence="6">
    <location>
        <begin position="587"/>
        <end position="644"/>
    </location>
</feature>
<reference evidence="7 8" key="1">
    <citation type="journal article" date="2009" name="Nat. Biotechnol.">
        <title>Genome sequence of the recombinant protein production host Pichia pastoris.</title>
        <authorList>
            <person name="De Schutter K."/>
            <person name="Lin Y.C."/>
            <person name="Tiels P."/>
            <person name="Van Hecke A."/>
            <person name="Glinka S."/>
            <person name="Weber-Lehmann J."/>
            <person name="Rouze P."/>
            <person name="Van de Peer Y."/>
            <person name="Callewaert N."/>
        </authorList>
    </citation>
    <scope>NUCLEOTIDE SEQUENCE [LARGE SCALE GENOMIC DNA]</scope>
    <source>
        <strain evidence="8">GS115 / ATCC 20864</strain>
    </source>
</reference>
<evidence type="ECO:0000256" key="5">
    <source>
        <dbReference type="SAM" id="MobiDB-lite"/>
    </source>
</evidence>
<accession>C4QYD4</accession>
<dbReference type="RefSeq" id="XP_002490538.1">
    <property type="nucleotide sequence ID" value="XM_002490493.1"/>
</dbReference>
<feature type="region of interest" description="Disordered" evidence="5">
    <location>
        <begin position="783"/>
        <end position="860"/>
    </location>
</feature>
<evidence type="ECO:0000259" key="6">
    <source>
        <dbReference type="Pfam" id="PF04991"/>
    </source>
</evidence>
<feature type="compositionally biased region" description="Polar residues" evidence="5">
    <location>
        <begin position="581"/>
        <end position="594"/>
    </location>
</feature>
<evidence type="ECO:0000256" key="2">
    <source>
        <dbReference type="ARBA" id="ARBA00022692"/>
    </source>
</evidence>
<dbReference type="eggNOG" id="ENOG502QREF">
    <property type="taxonomic scope" value="Eukaryota"/>
</dbReference>
<dbReference type="GO" id="GO:0016740">
    <property type="term" value="F:transferase activity"/>
    <property type="evidence" value="ECO:0007669"/>
    <property type="project" value="UniProtKB-KW"/>
</dbReference>
<proteinExistence type="predicted"/>
<dbReference type="AlphaFoldDB" id="C4QYD4"/>
<protein>
    <submittedName>
        <fullName evidence="7">Positive regulator of mannosylphosphate transferase (Mnn6p)</fullName>
    </submittedName>
</protein>
<gene>
    <name evidence="7" type="ordered locus">PAS_chr1-4_0409</name>
</gene>
<evidence type="ECO:0000256" key="4">
    <source>
        <dbReference type="ARBA" id="ARBA00023136"/>
    </source>
</evidence>
<dbReference type="GO" id="GO:0009100">
    <property type="term" value="P:glycoprotein metabolic process"/>
    <property type="evidence" value="ECO:0007669"/>
    <property type="project" value="UniProtKB-ARBA"/>
</dbReference>
<feature type="domain" description="LicD/FKTN/FKRP nucleotidyltransferase" evidence="6">
    <location>
        <begin position="459"/>
        <end position="578"/>
    </location>
</feature>
<dbReference type="PANTHER" id="PTHR15407:SF28">
    <property type="entry name" value="RIBITOL-5-PHOSPHATE TRANSFERASE FKTN"/>
    <property type="match status" value="1"/>
</dbReference>
<dbReference type="FunCoup" id="C4QYD4">
    <property type="interactions" value="106"/>
</dbReference>
<feature type="compositionally biased region" description="Acidic residues" evidence="5">
    <location>
        <begin position="837"/>
        <end position="848"/>
    </location>
</feature>
<dbReference type="GO" id="GO:0016020">
    <property type="term" value="C:membrane"/>
    <property type="evidence" value="ECO:0007669"/>
    <property type="project" value="UniProtKB-SubCell"/>
</dbReference>
<dbReference type="OrthoDB" id="444255at2759"/>
<dbReference type="Proteomes" id="UP000000314">
    <property type="component" value="Chromosome 1"/>
</dbReference>
<evidence type="ECO:0000256" key="3">
    <source>
        <dbReference type="ARBA" id="ARBA00022989"/>
    </source>
</evidence>
<feature type="region of interest" description="Disordered" evidence="5">
    <location>
        <begin position="571"/>
        <end position="594"/>
    </location>
</feature>
<keyword evidence="7" id="KW-0808">Transferase</keyword>
<evidence type="ECO:0000313" key="8">
    <source>
        <dbReference type="Proteomes" id="UP000000314"/>
    </source>
</evidence>
<dbReference type="OMA" id="THRTKGN"/>
<dbReference type="InParanoid" id="C4QYD4"/>
<dbReference type="InterPro" id="IPR009644">
    <property type="entry name" value="FKTN/MNN4/W02B3.4-1"/>
</dbReference>
<comment type="subcellular location">
    <subcellularLocation>
        <location evidence="1">Membrane</location>
        <topology evidence="1">Single-pass membrane protein</topology>
    </subcellularLocation>
</comment>
<keyword evidence="3" id="KW-1133">Transmembrane helix</keyword>
<dbReference type="EMBL" id="FN392319">
    <property type="protein sequence ID" value="CAY68257.1"/>
    <property type="molecule type" value="Genomic_DNA"/>
</dbReference>
<dbReference type="PANTHER" id="PTHR15407">
    <property type="entry name" value="FUKUTIN-RELATED"/>
    <property type="match status" value="1"/>
</dbReference>
<sequence length="860" mass="100972">MKVSKRLIPRRSRLLIMMMLLVVYQLVVLVLGLESVSEGKLASLLDLGDWDLANSSLSISDFIKLKLKGQKTYHKFDEHVFAAMARIQSNENGKLADYESTSSKTDVTIQNVELWKRLSEEEYTYEPRITLAVYLSYIHQRTYDRYATSYAPYNLRVPFSWADWIDLTALNQYLDKTKGCEAVFPRESEATMKLNNITVVDWLEGLCITDKSLQNSVNSTYAEEINSRDILSPNFHVFGYSDAKDNPQQKIFQSKSYINSKLPLPKSLIFLTDGGSYALTVDRTQNKRILKSGLLSHFFSKKKKEHNLPQDQKTFTFDPVYEFNRLKSQVKPRPISSEPSIDSALKENDYKLKLKESSFIFNYGRILSNYEERLESLNDFEKSHYESLAYSSLLEARKLPKYFGEVILKNPQDGGIHYDYRFFSGLIDKTQINHFEDETERKKIIMHRLLRTWQYFTYHNNIINWISHGSLLSWYWDGLSFPWDNDIDVQMPIMELNNFCKQFNNSLVVEDVSQGFGRYYVDCTSFLAQRTRGNGNNNIDARFIDVSSGLFIDITGLALTGSTMPKRYSNKLIKQPKKSTDSTGSTPENGLTRNLRQNLNAQVYNCRNGHFYQYSELSPLKLSIVEGALTLIPNDFVTILETEYQRRGLEKNTYAKYLYVPELRLWMSYNDIYDILQGTNSHGRPLSAKTMATIFPRLNSDINLKKFLRNDHTFKNIYSTFNVTRVHEEELKHLIVNYDQNKRKSAEYRQFLENLRFMNPIRKDLVTYESRLKALDGYNEVEELEKKQENREKERKEKKEKEEKEKKEKEEKEKKEKEEKEKKEKEEKERKEKEEKEEYEEDDNEGEQPTEQKSQQEAKE</sequence>
<evidence type="ECO:0000256" key="1">
    <source>
        <dbReference type="ARBA" id="ARBA00004167"/>
    </source>
</evidence>
<dbReference type="Pfam" id="PF04991">
    <property type="entry name" value="LicD"/>
    <property type="match status" value="2"/>
</dbReference>
<dbReference type="InterPro" id="IPR007074">
    <property type="entry name" value="LicD/FKTN/FKRP_NTP_transf"/>
</dbReference>
<name>C4QYD4_KOMPG</name>
<organism evidence="7 8">
    <name type="scientific">Komagataella phaffii (strain GS115 / ATCC 20864)</name>
    <name type="common">Yeast</name>
    <name type="synonym">Pichia pastoris</name>
    <dbReference type="NCBI Taxonomy" id="644223"/>
    <lineage>
        <taxon>Eukaryota</taxon>
        <taxon>Fungi</taxon>
        <taxon>Dikarya</taxon>
        <taxon>Ascomycota</taxon>
        <taxon>Saccharomycotina</taxon>
        <taxon>Pichiomycetes</taxon>
        <taxon>Pichiales</taxon>
        <taxon>Pichiaceae</taxon>
        <taxon>Komagataella</taxon>
    </lineage>
</organism>
<dbReference type="KEGG" id="ppa:PAS_chr1-4_0409"/>
<evidence type="ECO:0000313" key="7">
    <source>
        <dbReference type="EMBL" id="CAY68257.1"/>
    </source>
</evidence>
<dbReference type="GeneID" id="8196997"/>
<keyword evidence="2" id="KW-0812">Transmembrane</keyword>
<feature type="compositionally biased region" description="Basic and acidic residues" evidence="5">
    <location>
        <begin position="784"/>
        <end position="836"/>
    </location>
</feature>